<accession>A0A921N102</accession>
<comment type="caution">
    <text evidence="2">The sequence shown here is derived from an EMBL/GenBank/DDBJ whole genome shotgun (WGS) entry which is preliminary data.</text>
</comment>
<dbReference type="InterPro" id="IPR018306">
    <property type="entry name" value="Phage_T5_Orf172_DNA-bd"/>
</dbReference>
<evidence type="ECO:0000313" key="2">
    <source>
        <dbReference type="EMBL" id="HJG96811.1"/>
    </source>
</evidence>
<sequence>MKLENKGGVYFIKNSYNNQIKIGCSNDVSKRFKTLESEMYHLGLDFELRFLGAIYSDKYYIVENYLHNKYKNKRKIGEWFEISEKEATDCINNFNQDEINKLIENKSLNVIKFNEIVSDEYVIILGEKVYKDGILNLAKCKLNLTEKGILYCIFELSDFENNLQIKMDKLSSYIGMTERNLRKHMKKLCNLGILKYDSFSGILYININDRVLRKYDKEGVDV</sequence>
<name>A0A921N102_9FIRM</name>
<organism evidence="2 3">
    <name type="scientific">Romboutsia timonensis</name>
    <dbReference type="NCBI Taxonomy" id="1776391"/>
    <lineage>
        <taxon>Bacteria</taxon>
        <taxon>Bacillati</taxon>
        <taxon>Bacillota</taxon>
        <taxon>Clostridia</taxon>
        <taxon>Peptostreptococcales</taxon>
        <taxon>Peptostreptococcaceae</taxon>
        <taxon>Romboutsia</taxon>
    </lineage>
</organism>
<dbReference type="EMBL" id="DYUB01000215">
    <property type="protein sequence ID" value="HJG96811.1"/>
    <property type="molecule type" value="Genomic_DNA"/>
</dbReference>
<evidence type="ECO:0000259" key="1">
    <source>
        <dbReference type="SMART" id="SM00974"/>
    </source>
</evidence>
<reference evidence="2" key="1">
    <citation type="journal article" date="2021" name="PeerJ">
        <title>Extensive microbial diversity within the chicken gut microbiome revealed by metagenomics and culture.</title>
        <authorList>
            <person name="Gilroy R."/>
            <person name="Ravi A."/>
            <person name="Getino M."/>
            <person name="Pursley I."/>
            <person name="Horton D.L."/>
            <person name="Alikhan N.F."/>
            <person name="Baker D."/>
            <person name="Gharbi K."/>
            <person name="Hall N."/>
            <person name="Watson M."/>
            <person name="Adriaenssens E.M."/>
            <person name="Foster-Nyarko E."/>
            <person name="Jarju S."/>
            <person name="Secka A."/>
            <person name="Antonio M."/>
            <person name="Oren A."/>
            <person name="Chaudhuri R.R."/>
            <person name="La Ragione R."/>
            <person name="Hildebrand F."/>
            <person name="Pallen M.J."/>
        </authorList>
    </citation>
    <scope>NUCLEOTIDE SEQUENCE</scope>
    <source>
        <strain evidence="2">1277</strain>
    </source>
</reference>
<proteinExistence type="predicted"/>
<dbReference type="Pfam" id="PF13455">
    <property type="entry name" value="MUG113"/>
    <property type="match status" value="1"/>
</dbReference>
<dbReference type="SMART" id="SM00974">
    <property type="entry name" value="T5orf172"/>
    <property type="match status" value="1"/>
</dbReference>
<reference evidence="2" key="2">
    <citation type="submission" date="2021-09" db="EMBL/GenBank/DDBJ databases">
        <authorList>
            <person name="Gilroy R."/>
        </authorList>
    </citation>
    <scope>NUCLEOTIDE SEQUENCE</scope>
    <source>
        <strain evidence="2">1277</strain>
    </source>
</reference>
<dbReference type="Proteomes" id="UP000776700">
    <property type="component" value="Unassembled WGS sequence"/>
</dbReference>
<evidence type="ECO:0000313" key="3">
    <source>
        <dbReference type="Proteomes" id="UP000776700"/>
    </source>
</evidence>
<gene>
    <name evidence="2" type="ORF">K8V90_06900</name>
</gene>
<feature type="domain" description="Bacteriophage T5 Orf172 DNA-binding" evidence="1">
    <location>
        <begin position="14"/>
        <end position="94"/>
    </location>
</feature>
<protein>
    <submittedName>
        <fullName evidence="2">GIY-YIG nuclease family protein</fullName>
    </submittedName>
</protein>
<dbReference type="AlphaFoldDB" id="A0A921N102"/>